<dbReference type="GeneID" id="31357291"/>
<dbReference type="Pfam" id="PF00069">
    <property type="entry name" value="Pkinase"/>
    <property type="match status" value="1"/>
</dbReference>
<dbReference type="EC" id="2.7.11.1" evidence="1"/>
<keyword evidence="8" id="KW-1185">Reference proteome</keyword>
<organism evidence="7 8">
    <name type="scientific">Heterostelium pallidum (strain ATCC 26659 / Pp 5 / PN500)</name>
    <name type="common">Cellular slime mold</name>
    <name type="synonym">Polysphondylium pallidum</name>
    <dbReference type="NCBI Taxonomy" id="670386"/>
    <lineage>
        <taxon>Eukaryota</taxon>
        <taxon>Amoebozoa</taxon>
        <taxon>Evosea</taxon>
        <taxon>Eumycetozoa</taxon>
        <taxon>Dictyostelia</taxon>
        <taxon>Acytosteliales</taxon>
        <taxon>Acytosteliaceae</taxon>
        <taxon>Heterostelium</taxon>
    </lineage>
</organism>
<dbReference type="GO" id="GO:0004674">
    <property type="term" value="F:protein serine/threonine kinase activity"/>
    <property type="evidence" value="ECO:0007669"/>
    <property type="project" value="UniProtKB-EC"/>
</dbReference>
<evidence type="ECO:0000313" key="8">
    <source>
        <dbReference type="Proteomes" id="UP000001396"/>
    </source>
</evidence>
<evidence type="ECO:0000256" key="3">
    <source>
        <dbReference type="ARBA" id="ARBA00022741"/>
    </source>
</evidence>
<name>D3B0E7_HETP5</name>
<dbReference type="PANTHER" id="PTHR43671">
    <property type="entry name" value="SERINE/THREONINE-PROTEIN KINASE NEK"/>
    <property type="match status" value="1"/>
</dbReference>
<accession>D3B0E7</accession>
<dbReference type="PROSITE" id="PS00108">
    <property type="entry name" value="PROTEIN_KINASE_ST"/>
    <property type="match status" value="1"/>
</dbReference>
<dbReference type="STRING" id="670386.D3B0E7"/>
<dbReference type="SMART" id="SM00220">
    <property type="entry name" value="S_TKc"/>
    <property type="match status" value="1"/>
</dbReference>
<proteinExistence type="predicted"/>
<feature type="domain" description="Protein kinase" evidence="6">
    <location>
        <begin position="128"/>
        <end position="420"/>
    </location>
</feature>
<dbReference type="RefSeq" id="XP_020436883.1">
    <property type="nucleotide sequence ID" value="XM_020572766.1"/>
</dbReference>
<reference evidence="7 8" key="1">
    <citation type="journal article" date="2011" name="Genome Res.">
        <title>Phylogeny-wide analysis of social amoeba genomes highlights ancient origins for complex intercellular communication.</title>
        <authorList>
            <person name="Heidel A.J."/>
            <person name="Lawal H.M."/>
            <person name="Felder M."/>
            <person name="Schilde C."/>
            <person name="Helps N.R."/>
            <person name="Tunggal B."/>
            <person name="Rivero F."/>
            <person name="John U."/>
            <person name="Schleicher M."/>
            <person name="Eichinger L."/>
            <person name="Platzer M."/>
            <person name="Noegel A.A."/>
            <person name="Schaap P."/>
            <person name="Gloeckner G."/>
        </authorList>
    </citation>
    <scope>NUCLEOTIDE SEQUENCE [LARGE SCALE GENOMIC DNA]</scope>
    <source>
        <strain evidence="8">ATCC 26659 / Pp 5 / PN500</strain>
    </source>
</reference>
<dbReference type="PROSITE" id="PS50011">
    <property type="entry name" value="PROTEIN_KINASE_DOM"/>
    <property type="match status" value="1"/>
</dbReference>
<dbReference type="Gene3D" id="1.10.510.10">
    <property type="entry name" value="Transferase(Phosphotransferase) domain 1"/>
    <property type="match status" value="1"/>
</dbReference>
<dbReference type="AlphaFoldDB" id="D3B0E7"/>
<evidence type="ECO:0000256" key="4">
    <source>
        <dbReference type="ARBA" id="ARBA00022777"/>
    </source>
</evidence>
<dbReference type="InParanoid" id="D3B0E7"/>
<evidence type="ECO:0000313" key="7">
    <source>
        <dbReference type="EMBL" id="EFA84771.1"/>
    </source>
</evidence>
<comment type="caution">
    <text evidence="7">The sequence shown here is derived from an EMBL/GenBank/DDBJ whole genome shotgun (WGS) entry which is preliminary data.</text>
</comment>
<dbReference type="InterPro" id="IPR050660">
    <property type="entry name" value="NEK_Ser/Thr_kinase"/>
</dbReference>
<keyword evidence="5" id="KW-0067">ATP-binding</keyword>
<dbReference type="PANTHER" id="PTHR43671:SF13">
    <property type="entry name" value="SERINE_THREONINE-PROTEIN KINASE NEK2"/>
    <property type="match status" value="1"/>
</dbReference>
<keyword evidence="4" id="KW-0418">Kinase</keyword>
<evidence type="ECO:0000256" key="1">
    <source>
        <dbReference type="ARBA" id="ARBA00012513"/>
    </source>
</evidence>
<dbReference type="EMBL" id="ADBJ01000008">
    <property type="protein sequence ID" value="EFA84771.1"/>
    <property type="molecule type" value="Genomic_DNA"/>
</dbReference>
<keyword evidence="2" id="KW-0808">Transferase</keyword>
<dbReference type="Proteomes" id="UP000001396">
    <property type="component" value="Unassembled WGS sequence"/>
</dbReference>
<evidence type="ECO:0000256" key="5">
    <source>
        <dbReference type="ARBA" id="ARBA00022840"/>
    </source>
</evidence>
<evidence type="ECO:0000256" key="2">
    <source>
        <dbReference type="ARBA" id="ARBA00022679"/>
    </source>
</evidence>
<dbReference type="InterPro" id="IPR011009">
    <property type="entry name" value="Kinase-like_dom_sf"/>
</dbReference>
<keyword evidence="3" id="KW-0547">Nucleotide-binding</keyword>
<dbReference type="InterPro" id="IPR000719">
    <property type="entry name" value="Prot_kinase_dom"/>
</dbReference>
<dbReference type="SUPFAM" id="SSF56112">
    <property type="entry name" value="Protein kinase-like (PK-like)"/>
    <property type="match status" value="1"/>
</dbReference>
<evidence type="ECO:0000259" key="6">
    <source>
        <dbReference type="PROSITE" id="PS50011"/>
    </source>
</evidence>
<dbReference type="InterPro" id="IPR008271">
    <property type="entry name" value="Ser/Thr_kinase_AS"/>
</dbReference>
<dbReference type="GO" id="GO:0005524">
    <property type="term" value="F:ATP binding"/>
    <property type="evidence" value="ECO:0007669"/>
    <property type="project" value="UniProtKB-KW"/>
</dbReference>
<sequence>MNKNYSIETIDRLINGKNVLKFINFDDDDEVYNSFDRLVVLVYNLFRDKDNEQHRNITLIGNINDYSDELVLPDTVDAQYQLIIIRSYTSTELDEEDSIPIYTKLLNKSQSYAINIRECQFEQHPNFFQQSQIINDNRYDLISIFPNCNGINKVYLVCGADQRLIYYKDNQKCYERAENEIKAMELLKENPNFVLLIDHHDDKENQIFHIITEYCDGGDLAQEYKLLTDLNQFFEESDISEYISQLFNILLELDNNGIVHCDIKPSNIFIHDGTLTLGDFGCCKFIDEYQDTQNQNIEQPIVISNLKFIDNEISEPSIFDMDSNTLQTKATRGTIGYISPEAKNRQYAQSCDIFSIGSTMLKLLCCHQDDRNNHELFKSKGEIIISETRYSKQLIDFIHLLLDQSPKNRESLQQLLNLYIEAITNQDSITFNVNTPFP</sequence>
<gene>
    <name evidence="7" type="ORF">PPL_01763</name>
</gene>
<protein>
    <recommendedName>
        <fullName evidence="1">non-specific serine/threonine protein kinase</fullName>
        <ecNumber evidence="1">2.7.11.1</ecNumber>
    </recommendedName>
</protein>